<dbReference type="PANTHER" id="PTHR42336">
    <property type="entry name" value="THIOREDOXIN DOMAIN-CONTAINING PROTEIN-RELATED"/>
    <property type="match status" value="1"/>
</dbReference>
<name>A0A135UH99_9PEZI</name>
<dbReference type="OrthoDB" id="40334at2759"/>
<dbReference type="InterPro" id="IPR036249">
    <property type="entry name" value="Thioredoxin-like_sf"/>
</dbReference>
<comment type="caution">
    <text evidence="1">The sequence shown here is derived from an EMBL/GenBank/DDBJ whole genome shotgun (WGS) entry which is preliminary data.</text>
</comment>
<organism evidence="1 2">
    <name type="scientific">Colletotrichum salicis</name>
    <dbReference type="NCBI Taxonomy" id="1209931"/>
    <lineage>
        <taxon>Eukaryota</taxon>
        <taxon>Fungi</taxon>
        <taxon>Dikarya</taxon>
        <taxon>Ascomycota</taxon>
        <taxon>Pezizomycotina</taxon>
        <taxon>Sordariomycetes</taxon>
        <taxon>Hypocreomycetidae</taxon>
        <taxon>Glomerellales</taxon>
        <taxon>Glomerellaceae</taxon>
        <taxon>Colletotrichum</taxon>
        <taxon>Colletotrichum acutatum species complex</taxon>
    </lineage>
</organism>
<reference evidence="1 2" key="1">
    <citation type="submission" date="2014-02" db="EMBL/GenBank/DDBJ databases">
        <title>The genome sequence of Colletotrichum salicis CBS 607.94.</title>
        <authorList>
            <person name="Baroncelli R."/>
            <person name="Thon M.R."/>
        </authorList>
    </citation>
    <scope>NUCLEOTIDE SEQUENCE [LARGE SCALE GENOMIC DNA]</scope>
    <source>
        <strain evidence="1 2">CBS 607.94</strain>
    </source>
</reference>
<dbReference type="Proteomes" id="UP000070121">
    <property type="component" value="Unassembled WGS sequence"/>
</dbReference>
<evidence type="ECO:0008006" key="3">
    <source>
        <dbReference type="Google" id="ProtNLM"/>
    </source>
</evidence>
<proteinExistence type="predicted"/>
<dbReference type="PANTHER" id="PTHR42336:SF1">
    <property type="entry name" value="ALKYL HYDROPEROXIDE REDUCTASE SUBUNIT C_ THIOL SPECIFIC ANTIOXIDANT DOMAIN-CONTAINING PROTEIN"/>
    <property type="match status" value="1"/>
</dbReference>
<accession>A0A135UH99</accession>
<evidence type="ECO:0000313" key="1">
    <source>
        <dbReference type="EMBL" id="KXH59765.1"/>
    </source>
</evidence>
<protein>
    <recommendedName>
        <fullName evidence="3">Thioredoxin domain-containing protein</fullName>
    </recommendedName>
</protein>
<keyword evidence="2" id="KW-1185">Reference proteome</keyword>
<dbReference type="SUPFAM" id="SSF52833">
    <property type="entry name" value="Thioredoxin-like"/>
    <property type="match status" value="1"/>
</dbReference>
<dbReference type="Gene3D" id="3.40.30.10">
    <property type="entry name" value="Glutaredoxin"/>
    <property type="match status" value="1"/>
</dbReference>
<dbReference type="EMBL" id="JFFI01001459">
    <property type="protein sequence ID" value="KXH59765.1"/>
    <property type="molecule type" value="Genomic_DNA"/>
</dbReference>
<gene>
    <name evidence="1" type="ORF">CSAL01_06414</name>
</gene>
<dbReference type="InterPro" id="IPR032801">
    <property type="entry name" value="PXL2A/B/C"/>
</dbReference>
<dbReference type="Pfam" id="PF13911">
    <property type="entry name" value="AhpC-TSA_2"/>
    <property type="match status" value="1"/>
</dbReference>
<evidence type="ECO:0000313" key="2">
    <source>
        <dbReference type="Proteomes" id="UP000070121"/>
    </source>
</evidence>
<sequence>MITTTSPLLPRLYSQNSQGTMSFMQELASWMSPSSLTLSSPPKVGDAAPSTDQLAFPRDGKPAVIAFLRHCGCPFAEKTFLTLRDAASKHPEIAFIAVSHSSVSHTQKWLSEVGGPGDKNPVQVIANEERDVYAKWGLGASSFWHVLSPWALSDVFKLSREEGIANRPTESGNRWQTSGAWALDGKGKVTWGGPATTASEIPDVEKAIETLK</sequence>
<dbReference type="AlphaFoldDB" id="A0A135UH99"/>